<reference evidence="3" key="2">
    <citation type="submission" date="2025-08" db="UniProtKB">
        <authorList>
            <consortium name="Ensembl"/>
        </authorList>
    </citation>
    <scope>IDENTIFICATION</scope>
</reference>
<dbReference type="InterPro" id="IPR057539">
    <property type="entry name" value="RXYLT1_N"/>
</dbReference>
<dbReference type="Proteomes" id="UP000694620">
    <property type="component" value="Chromosome 1"/>
</dbReference>
<dbReference type="Pfam" id="PF24785">
    <property type="entry name" value="RXYLT1_C"/>
    <property type="match status" value="1"/>
</dbReference>
<gene>
    <name evidence="3" type="primary">RXYLT1</name>
    <name evidence="3" type="synonym">rxylt1</name>
</gene>
<dbReference type="RefSeq" id="XP_028666324.1">
    <property type="nucleotide sequence ID" value="XM_028810491.2"/>
</dbReference>
<evidence type="ECO:0000259" key="1">
    <source>
        <dbReference type="Pfam" id="PF24785"/>
    </source>
</evidence>
<dbReference type="OrthoDB" id="8560686at2759"/>
<feature type="domain" description="RXYLT1 N-terminal" evidence="2">
    <location>
        <begin position="106"/>
        <end position="249"/>
    </location>
</feature>
<proteinExistence type="predicted"/>
<sequence length="449" mass="51866">MKITLRRVCICAALIYLAFSVYATYIVFFKTKAVNRVQRVTKKGKGSVPQTAGPTHLKDVPSVEEGEWNPWEEYEKKNTLSPKDQNVILKNIKDYPSEKKEQYFKVQIWGKAAIGLYLWEHILEGQLNPSDPTAQWRKGNLHLGKIHFSFYTGPSVVPKYLPLDSTFVVLVLNGREEQKITYAIQWLQHVKSLVQTHKILHVAVVLLGSEQCNNDWIRVHLQQNGGFIDLLFLVYDSPWVNGRDIFQWPLGVATYRGFPIVSPDNFLLNSERPYLCNFLGTIYKNSSRETLLSVMREKQLEKYCIIAAREEWLPQETSESLKRYQNSLLNSDLTLCPVGINTESYRIYEACSCGSVPVVEDIMTSGSCGNSSLNQNPPLQLLKLMKAPFIFLKDWRTLPEVFEKEKKMSLQAKNTRRKKLVEWYNNFKHHLKELFTETLEQTIFLKGSM</sequence>
<keyword evidence="4" id="KW-1185">Reference proteome</keyword>
<accession>A0A8C4SG61</accession>
<dbReference type="CDD" id="cd21099">
    <property type="entry name" value="RXYLT1-like"/>
    <property type="match status" value="1"/>
</dbReference>
<dbReference type="GO" id="GO:0120053">
    <property type="term" value="F:ribitol beta-1,4-xylosyltransferase activity"/>
    <property type="evidence" value="ECO:0007669"/>
    <property type="project" value="InterPro"/>
</dbReference>
<dbReference type="InterPro" id="IPR057538">
    <property type="entry name" value="RXYLT1_C"/>
</dbReference>
<dbReference type="Ensembl" id="ENSECRT00000016651.1">
    <property type="protein sequence ID" value="ENSECRP00000016358.1"/>
    <property type="gene ID" value="ENSECRG00000010902.1"/>
</dbReference>
<reference evidence="3" key="1">
    <citation type="submission" date="2021-06" db="EMBL/GenBank/DDBJ databases">
        <authorList>
            <consortium name="Wellcome Sanger Institute Data Sharing"/>
        </authorList>
    </citation>
    <scope>NUCLEOTIDE SEQUENCE [LARGE SCALE GENOMIC DNA]</scope>
</reference>
<reference evidence="3" key="3">
    <citation type="submission" date="2025-09" db="UniProtKB">
        <authorList>
            <consortium name="Ensembl"/>
        </authorList>
    </citation>
    <scope>IDENTIFICATION</scope>
</reference>
<dbReference type="Pfam" id="PF24786">
    <property type="entry name" value="RXYLT1_N"/>
    <property type="match status" value="1"/>
</dbReference>
<dbReference type="GeneID" id="114658413"/>
<name>A0A8C4SG61_ERPCA</name>
<dbReference type="AlphaFoldDB" id="A0A8C4SG61"/>
<dbReference type="PANTHER" id="PTHR15576:SF1">
    <property type="entry name" value="RIBITOL-5-PHOSPHATE XYLOSYLTRANSFERASE 1"/>
    <property type="match status" value="1"/>
</dbReference>
<evidence type="ECO:0000313" key="4">
    <source>
        <dbReference type="Proteomes" id="UP000694620"/>
    </source>
</evidence>
<evidence type="ECO:0000259" key="2">
    <source>
        <dbReference type="Pfam" id="PF24786"/>
    </source>
</evidence>
<dbReference type="CTD" id="10329"/>
<dbReference type="GO" id="GO:0035269">
    <property type="term" value="P:protein O-linked glycosylation via mannose"/>
    <property type="evidence" value="ECO:0007669"/>
    <property type="project" value="InterPro"/>
</dbReference>
<organism evidence="3 4">
    <name type="scientific">Erpetoichthys calabaricus</name>
    <name type="common">Rope fish</name>
    <name type="synonym">Calamoichthys calabaricus</name>
    <dbReference type="NCBI Taxonomy" id="27687"/>
    <lineage>
        <taxon>Eukaryota</taxon>
        <taxon>Metazoa</taxon>
        <taxon>Chordata</taxon>
        <taxon>Craniata</taxon>
        <taxon>Vertebrata</taxon>
        <taxon>Euteleostomi</taxon>
        <taxon>Actinopterygii</taxon>
        <taxon>Polypteriformes</taxon>
        <taxon>Polypteridae</taxon>
        <taxon>Erpetoichthys</taxon>
    </lineage>
</organism>
<dbReference type="GO" id="GO:0005794">
    <property type="term" value="C:Golgi apparatus"/>
    <property type="evidence" value="ECO:0007669"/>
    <property type="project" value="TreeGrafter"/>
</dbReference>
<evidence type="ECO:0000313" key="3">
    <source>
        <dbReference type="Ensembl" id="ENSECRP00000016358.1"/>
    </source>
</evidence>
<feature type="domain" description="RXYLT1 C-terminal" evidence="1">
    <location>
        <begin position="255"/>
        <end position="444"/>
    </location>
</feature>
<dbReference type="PANTHER" id="PTHR15576">
    <property type="entry name" value="RIBITOL-5-PHOSPHATE XYLOSYLTRANSFERASE 1"/>
    <property type="match status" value="1"/>
</dbReference>
<protein>
    <submittedName>
        <fullName evidence="3">Ribitol xylosyltransferase 1</fullName>
    </submittedName>
</protein>
<dbReference type="InterPro" id="IPR055286">
    <property type="entry name" value="RXYLT1-like"/>
</dbReference>
<dbReference type="GeneTree" id="ENSGT00390000003526"/>